<dbReference type="EMBL" id="JAUIZM010000002">
    <property type="protein sequence ID" value="KAK1397348.1"/>
    <property type="molecule type" value="Genomic_DNA"/>
</dbReference>
<feature type="compositionally biased region" description="Polar residues" evidence="2">
    <location>
        <begin position="137"/>
        <end position="146"/>
    </location>
</feature>
<gene>
    <name evidence="4" type="ORF">POM88_007211</name>
</gene>
<accession>A0AAD8J6C6</accession>
<dbReference type="PROSITE" id="PS51297">
    <property type="entry name" value="K_BOX"/>
    <property type="match status" value="1"/>
</dbReference>
<reference evidence="4" key="1">
    <citation type="submission" date="2023-02" db="EMBL/GenBank/DDBJ databases">
        <title>Genome of toxic invasive species Heracleum sosnowskyi carries increased number of genes despite the absence of recent whole-genome duplications.</title>
        <authorList>
            <person name="Schelkunov M."/>
            <person name="Shtratnikova V."/>
            <person name="Makarenko M."/>
            <person name="Klepikova A."/>
            <person name="Omelchenko D."/>
            <person name="Novikova G."/>
            <person name="Obukhova E."/>
            <person name="Bogdanov V."/>
            <person name="Penin A."/>
            <person name="Logacheva M."/>
        </authorList>
    </citation>
    <scope>NUCLEOTIDE SEQUENCE</scope>
    <source>
        <strain evidence="4">Hsosn_3</strain>
        <tissue evidence="4">Leaf</tissue>
    </source>
</reference>
<protein>
    <submittedName>
        <fullName evidence="4">MADS-box protein JOINTLESS</fullName>
    </submittedName>
</protein>
<proteinExistence type="predicted"/>
<feature type="region of interest" description="Disordered" evidence="2">
    <location>
        <begin position="117"/>
        <end position="161"/>
    </location>
</feature>
<keyword evidence="5" id="KW-1185">Reference proteome</keyword>
<sequence length="161" mass="18379">MNEILERYRLHSQNIERTERPSSSESQPVEIERPMLSKEAAEKMGPLRKMIGEHLQGMNTEELEQLEKSLEAGLSRLQMKKAEKITTEIESLQQKGRELMEENNRLKHQKMVMEMARGGRQPIPADLENTIRGEGPSSESATNSSRLPRDYESSDTSLKLG</sequence>
<evidence type="ECO:0000256" key="1">
    <source>
        <dbReference type="SAM" id="Coils"/>
    </source>
</evidence>
<feature type="domain" description="K-box" evidence="3">
    <location>
        <begin position="26"/>
        <end position="117"/>
    </location>
</feature>
<evidence type="ECO:0000259" key="3">
    <source>
        <dbReference type="PROSITE" id="PS51297"/>
    </source>
</evidence>
<feature type="compositionally biased region" description="Basic and acidic residues" evidence="2">
    <location>
        <begin position="1"/>
        <end position="22"/>
    </location>
</feature>
<evidence type="ECO:0000256" key="2">
    <source>
        <dbReference type="SAM" id="MobiDB-lite"/>
    </source>
</evidence>
<dbReference type="GO" id="GO:0003700">
    <property type="term" value="F:DNA-binding transcription factor activity"/>
    <property type="evidence" value="ECO:0007669"/>
    <property type="project" value="InterPro"/>
</dbReference>
<feature type="compositionally biased region" description="Basic and acidic residues" evidence="2">
    <location>
        <begin position="30"/>
        <end position="42"/>
    </location>
</feature>
<feature type="region of interest" description="Disordered" evidence="2">
    <location>
        <begin position="1"/>
        <end position="42"/>
    </location>
</feature>
<dbReference type="Proteomes" id="UP001237642">
    <property type="component" value="Unassembled WGS sequence"/>
</dbReference>
<dbReference type="GO" id="GO:0005634">
    <property type="term" value="C:nucleus"/>
    <property type="evidence" value="ECO:0007669"/>
    <property type="project" value="InterPro"/>
</dbReference>
<reference evidence="4" key="2">
    <citation type="submission" date="2023-05" db="EMBL/GenBank/DDBJ databases">
        <authorList>
            <person name="Schelkunov M.I."/>
        </authorList>
    </citation>
    <scope>NUCLEOTIDE SEQUENCE</scope>
    <source>
        <strain evidence="4">Hsosn_3</strain>
        <tissue evidence="4">Leaf</tissue>
    </source>
</reference>
<dbReference type="AlphaFoldDB" id="A0AAD8J6C6"/>
<comment type="caution">
    <text evidence="4">The sequence shown here is derived from an EMBL/GenBank/DDBJ whole genome shotgun (WGS) entry which is preliminary data.</text>
</comment>
<evidence type="ECO:0000313" key="4">
    <source>
        <dbReference type="EMBL" id="KAK1397348.1"/>
    </source>
</evidence>
<feature type="coiled-coil region" evidence="1">
    <location>
        <begin position="60"/>
        <end position="109"/>
    </location>
</feature>
<name>A0AAD8J6C6_9APIA</name>
<dbReference type="InterPro" id="IPR002487">
    <property type="entry name" value="TF_Kbox"/>
</dbReference>
<dbReference type="Pfam" id="PF01486">
    <property type="entry name" value="K-box"/>
    <property type="match status" value="1"/>
</dbReference>
<keyword evidence="1" id="KW-0175">Coiled coil</keyword>
<organism evidence="4 5">
    <name type="scientific">Heracleum sosnowskyi</name>
    <dbReference type="NCBI Taxonomy" id="360622"/>
    <lineage>
        <taxon>Eukaryota</taxon>
        <taxon>Viridiplantae</taxon>
        <taxon>Streptophyta</taxon>
        <taxon>Embryophyta</taxon>
        <taxon>Tracheophyta</taxon>
        <taxon>Spermatophyta</taxon>
        <taxon>Magnoliopsida</taxon>
        <taxon>eudicotyledons</taxon>
        <taxon>Gunneridae</taxon>
        <taxon>Pentapetalae</taxon>
        <taxon>asterids</taxon>
        <taxon>campanulids</taxon>
        <taxon>Apiales</taxon>
        <taxon>Apiaceae</taxon>
        <taxon>Apioideae</taxon>
        <taxon>apioid superclade</taxon>
        <taxon>Tordylieae</taxon>
        <taxon>Tordyliinae</taxon>
        <taxon>Heracleum</taxon>
    </lineage>
</organism>
<evidence type="ECO:0000313" key="5">
    <source>
        <dbReference type="Proteomes" id="UP001237642"/>
    </source>
</evidence>